<dbReference type="EMBL" id="JANBVN010000194">
    <property type="protein sequence ID" value="KAJ9133785.1"/>
    <property type="molecule type" value="Genomic_DNA"/>
</dbReference>
<reference evidence="1" key="1">
    <citation type="submission" date="2022-07" db="EMBL/GenBank/DDBJ databases">
        <title>Fungi with potential for degradation of polypropylene.</title>
        <authorList>
            <person name="Gostincar C."/>
        </authorList>
    </citation>
    <scope>NUCLEOTIDE SEQUENCE</scope>
    <source>
        <strain evidence="1">EXF-13287</strain>
    </source>
</reference>
<keyword evidence="2" id="KW-1185">Reference proteome</keyword>
<dbReference type="Proteomes" id="UP001174691">
    <property type="component" value="Unassembled WGS sequence"/>
</dbReference>
<evidence type="ECO:0000313" key="2">
    <source>
        <dbReference type="Proteomes" id="UP001174691"/>
    </source>
</evidence>
<organism evidence="1 2">
    <name type="scientific">Coniochaeta hoffmannii</name>
    <dbReference type="NCBI Taxonomy" id="91930"/>
    <lineage>
        <taxon>Eukaryota</taxon>
        <taxon>Fungi</taxon>
        <taxon>Dikarya</taxon>
        <taxon>Ascomycota</taxon>
        <taxon>Pezizomycotina</taxon>
        <taxon>Sordariomycetes</taxon>
        <taxon>Sordariomycetidae</taxon>
        <taxon>Coniochaetales</taxon>
        <taxon>Coniochaetaceae</taxon>
        <taxon>Coniochaeta</taxon>
    </lineage>
</organism>
<gene>
    <name evidence="1" type="ORF">NKR19_g8905</name>
</gene>
<evidence type="ECO:0000313" key="1">
    <source>
        <dbReference type="EMBL" id="KAJ9133785.1"/>
    </source>
</evidence>
<name>A0AA38R507_9PEZI</name>
<proteinExistence type="predicted"/>
<sequence length="81" mass="9458">MYASRQYFMDGTCGVRVEHPEHVKVFSMSPFDLQVLAAELDEYSKPTVAREATCHACYRRAPQQELMSCRRCLQLYYCNKV</sequence>
<protein>
    <submittedName>
        <fullName evidence="1">Uncharacterized protein</fullName>
    </submittedName>
</protein>
<dbReference type="AlphaFoldDB" id="A0AA38R507"/>
<accession>A0AA38R507</accession>
<comment type="caution">
    <text evidence="1">The sequence shown here is derived from an EMBL/GenBank/DDBJ whole genome shotgun (WGS) entry which is preliminary data.</text>
</comment>